<evidence type="ECO:0000313" key="2">
    <source>
        <dbReference type="Proteomes" id="UP001292571"/>
    </source>
</evidence>
<dbReference type="EMBL" id="JAYEET010000042">
    <property type="protein sequence ID" value="MEA1606883.1"/>
    <property type="molecule type" value="Genomic_DNA"/>
</dbReference>
<comment type="caution">
    <text evidence="1">The sequence shown here is derived from an EMBL/GenBank/DDBJ whole genome shotgun (WGS) entry which is preliminary data.</text>
</comment>
<protein>
    <recommendedName>
        <fullName evidence="3">Transposase</fullName>
    </recommendedName>
</protein>
<keyword evidence="2" id="KW-1185">Reference proteome</keyword>
<evidence type="ECO:0000313" key="1">
    <source>
        <dbReference type="EMBL" id="MEA1606883.1"/>
    </source>
</evidence>
<name>A0ABU5PBJ6_9PSED</name>
<evidence type="ECO:0008006" key="3">
    <source>
        <dbReference type="Google" id="ProtNLM"/>
    </source>
</evidence>
<reference evidence="1 2" key="1">
    <citation type="submission" date="2023-12" db="EMBL/GenBank/DDBJ databases">
        <title>Pseudomonas sp. T5W1.</title>
        <authorList>
            <person name="Maltman C."/>
        </authorList>
    </citation>
    <scope>NUCLEOTIDE SEQUENCE [LARGE SCALE GENOMIC DNA]</scope>
    <source>
        <strain evidence="1 2">T5W1</strain>
    </source>
</reference>
<proteinExistence type="predicted"/>
<gene>
    <name evidence="1" type="ORF">SOP97_13835</name>
</gene>
<dbReference type="Proteomes" id="UP001292571">
    <property type="component" value="Unassembled WGS sequence"/>
</dbReference>
<organism evidence="1 2">
    <name type="scientific">Pseudomonas spirodelae</name>
    <dbReference type="NCBI Taxonomy" id="3101751"/>
    <lineage>
        <taxon>Bacteria</taxon>
        <taxon>Pseudomonadati</taxon>
        <taxon>Pseudomonadota</taxon>
        <taxon>Gammaproteobacteria</taxon>
        <taxon>Pseudomonadales</taxon>
        <taxon>Pseudomonadaceae</taxon>
        <taxon>Pseudomonas</taxon>
    </lineage>
</organism>
<sequence length="70" mass="7743">MQNRTPQISGVTCVKGVIESLKPSIGGAFSHITQLHKAAYTNAKLHQWCNALGCAQAIKNRWRDYTSGWV</sequence>
<accession>A0ABU5PBJ6</accession>
<dbReference type="RefSeq" id="WP_322949605.1">
    <property type="nucleotide sequence ID" value="NZ_JAYEET010000042.1"/>
</dbReference>